<keyword evidence="5 13" id="KW-0349">Heme</keyword>
<dbReference type="EMBL" id="JARKIF010000007">
    <property type="protein sequence ID" value="KAJ7634646.1"/>
    <property type="molecule type" value="Genomic_DNA"/>
</dbReference>
<evidence type="ECO:0000256" key="14">
    <source>
        <dbReference type="RuleBase" id="RU000461"/>
    </source>
</evidence>
<dbReference type="GO" id="GO:0004497">
    <property type="term" value="F:monooxygenase activity"/>
    <property type="evidence" value="ECO:0007669"/>
    <property type="project" value="UniProtKB-KW"/>
</dbReference>
<evidence type="ECO:0000256" key="10">
    <source>
        <dbReference type="ARBA" id="ARBA00023004"/>
    </source>
</evidence>
<evidence type="ECO:0000256" key="6">
    <source>
        <dbReference type="ARBA" id="ARBA00022692"/>
    </source>
</evidence>
<keyword evidence="9 14" id="KW-0560">Oxidoreductase</keyword>
<dbReference type="Gene3D" id="1.10.630.10">
    <property type="entry name" value="Cytochrome P450"/>
    <property type="match status" value="1"/>
</dbReference>
<dbReference type="GO" id="GO:0005506">
    <property type="term" value="F:iron ion binding"/>
    <property type="evidence" value="ECO:0007669"/>
    <property type="project" value="InterPro"/>
</dbReference>
<keyword evidence="16" id="KW-1185">Reference proteome</keyword>
<comment type="caution">
    <text evidence="15">The sequence shown here is derived from an EMBL/GenBank/DDBJ whole genome shotgun (WGS) entry which is preliminary data.</text>
</comment>
<dbReference type="PRINTS" id="PR00463">
    <property type="entry name" value="EP450I"/>
</dbReference>
<keyword evidence="10 13" id="KW-0408">Iron</keyword>
<dbReference type="PROSITE" id="PS00086">
    <property type="entry name" value="CYTOCHROME_P450"/>
    <property type="match status" value="1"/>
</dbReference>
<dbReference type="GO" id="GO:0016705">
    <property type="term" value="F:oxidoreductase activity, acting on paired donors, with incorporation or reduction of molecular oxygen"/>
    <property type="evidence" value="ECO:0007669"/>
    <property type="project" value="InterPro"/>
</dbReference>
<gene>
    <name evidence="15" type="ORF">FB45DRAFT_909432</name>
</gene>
<dbReference type="GO" id="GO:0020037">
    <property type="term" value="F:heme binding"/>
    <property type="evidence" value="ECO:0007669"/>
    <property type="project" value="InterPro"/>
</dbReference>
<accession>A0AAD7BYV1</accession>
<evidence type="ECO:0000256" key="4">
    <source>
        <dbReference type="ARBA" id="ARBA00010617"/>
    </source>
</evidence>
<comment type="subcellular location">
    <subcellularLocation>
        <location evidence="2">Membrane</location>
    </subcellularLocation>
</comment>
<dbReference type="AlphaFoldDB" id="A0AAD7BYV1"/>
<evidence type="ECO:0000313" key="15">
    <source>
        <dbReference type="EMBL" id="KAJ7634646.1"/>
    </source>
</evidence>
<dbReference type="InterPro" id="IPR050121">
    <property type="entry name" value="Cytochrome_P450_monoxygenase"/>
</dbReference>
<name>A0AAD7BYV1_9AGAR</name>
<feature type="binding site" description="axial binding residue" evidence="13">
    <location>
        <position position="490"/>
    </location>
    <ligand>
        <name>heme</name>
        <dbReference type="ChEBI" id="CHEBI:30413"/>
    </ligand>
    <ligandPart>
        <name>Fe</name>
        <dbReference type="ChEBI" id="CHEBI:18248"/>
    </ligandPart>
</feature>
<dbReference type="Proteomes" id="UP001221142">
    <property type="component" value="Unassembled WGS sequence"/>
</dbReference>
<dbReference type="PANTHER" id="PTHR24305:SF166">
    <property type="entry name" value="CYTOCHROME P450 12A4, MITOCHONDRIAL-RELATED"/>
    <property type="match status" value="1"/>
</dbReference>
<evidence type="ECO:0000256" key="1">
    <source>
        <dbReference type="ARBA" id="ARBA00001971"/>
    </source>
</evidence>
<evidence type="ECO:0000313" key="16">
    <source>
        <dbReference type="Proteomes" id="UP001221142"/>
    </source>
</evidence>
<evidence type="ECO:0000256" key="5">
    <source>
        <dbReference type="ARBA" id="ARBA00022617"/>
    </source>
</evidence>
<comment type="similarity">
    <text evidence="4 14">Belongs to the cytochrome P450 family.</text>
</comment>
<evidence type="ECO:0000256" key="9">
    <source>
        <dbReference type="ARBA" id="ARBA00023002"/>
    </source>
</evidence>
<dbReference type="InterPro" id="IPR001128">
    <property type="entry name" value="Cyt_P450"/>
</dbReference>
<protein>
    <submittedName>
        <fullName evidence="15">Cytochrome P450</fullName>
    </submittedName>
</protein>
<evidence type="ECO:0000256" key="11">
    <source>
        <dbReference type="ARBA" id="ARBA00023033"/>
    </source>
</evidence>
<sequence>MMLFYVFLPVVTYFVTRAVMRSFRPEFGGCPNAGILWLHPFRALSLFVGRWFPLHYQIGYYRSEFRFYNKYGSTALGSVLPWGATPTLWLADAQAIKAITCDVSVFEKDVEAYEVLHVYGRSMIGTEGAEWKRHRRVAGSAFNEGINALAWMETTRILKEWTEELDSQVGSNGTISLSTVEDLTQLTLLIVACAGFGRREPWKEDISTATLGGHKLRFRAAVLRSVAIESLLINSFAPSWLARLRLPWVSRIVSETSDTYEALRVHMLDLVSLSRAWMVDGKVDSGMGAGILRNLVEASTNELDGDRKSLTDDEVLSDIFTFLIAGHETSAHALSFAIGLLALYPDVQDKIFKETLDVWPHGLPEIATPASYKECMPKLVYTLATLHESMRLFPPLSRFAKVTRAETTLVARRFIRNKAGQPDKVKAFSIPVEPGSIVIVDIMALHRNPLAALYWGEDVEEFKPERFIDTETYSWPRDAFFTFSGGARSCVGQRFALAEGVCILASLVRRYEIILPSHLVEKPFEEQRRLLLRWKPGLTIVPMDCRVRLRRRGSCP</sequence>
<comment type="cofactor">
    <cofactor evidence="1 13">
        <name>heme</name>
        <dbReference type="ChEBI" id="CHEBI:30413"/>
    </cofactor>
</comment>
<evidence type="ECO:0000256" key="7">
    <source>
        <dbReference type="ARBA" id="ARBA00022723"/>
    </source>
</evidence>
<dbReference type="InterPro" id="IPR017972">
    <property type="entry name" value="Cyt_P450_CS"/>
</dbReference>
<evidence type="ECO:0000256" key="2">
    <source>
        <dbReference type="ARBA" id="ARBA00004370"/>
    </source>
</evidence>
<comment type="pathway">
    <text evidence="3">Secondary metabolite biosynthesis; terpenoid biosynthesis.</text>
</comment>
<dbReference type="Pfam" id="PF00067">
    <property type="entry name" value="p450"/>
    <property type="match status" value="1"/>
</dbReference>
<dbReference type="SUPFAM" id="SSF48264">
    <property type="entry name" value="Cytochrome P450"/>
    <property type="match status" value="1"/>
</dbReference>
<keyword evidence="7 13" id="KW-0479">Metal-binding</keyword>
<dbReference type="PRINTS" id="PR00385">
    <property type="entry name" value="P450"/>
</dbReference>
<dbReference type="GO" id="GO:0016020">
    <property type="term" value="C:membrane"/>
    <property type="evidence" value="ECO:0007669"/>
    <property type="project" value="UniProtKB-SubCell"/>
</dbReference>
<dbReference type="InterPro" id="IPR002401">
    <property type="entry name" value="Cyt_P450_E_grp-I"/>
</dbReference>
<keyword evidence="8" id="KW-1133">Transmembrane helix</keyword>
<evidence type="ECO:0000256" key="13">
    <source>
        <dbReference type="PIRSR" id="PIRSR602401-1"/>
    </source>
</evidence>
<keyword evidence="12" id="KW-0472">Membrane</keyword>
<reference evidence="15" key="1">
    <citation type="submission" date="2023-03" db="EMBL/GenBank/DDBJ databases">
        <title>Massive genome expansion in bonnet fungi (Mycena s.s.) driven by repeated elements and novel gene families across ecological guilds.</title>
        <authorList>
            <consortium name="Lawrence Berkeley National Laboratory"/>
            <person name="Harder C.B."/>
            <person name="Miyauchi S."/>
            <person name="Viragh M."/>
            <person name="Kuo A."/>
            <person name="Thoen E."/>
            <person name="Andreopoulos B."/>
            <person name="Lu D."/>
            <person name="Skrede I."/>
            <person name="Drula E."/>
            <person name="Henrissat B."/>
            <person name="Morin E."/>
            <person name="Kohler A."/>
            <person name="Barry K."/>
            <person name="LaButti K."/>
            <person name="Morin E."/>
            <person name="Salamov A."/>
            <person name="Lipzen A."/>
            <person name="Mereny Z."/>
            <person name="Hegedus B."/>
            <person name="Baldrian P."/>
            <person name="Stursova M."/>
            <person name="Weitz H."/>
            <person name="Taylor A."/>
            <person name="Grigoriev I.V."/>
            <person name="Nagy L.G."/>
            <person name="Martin F."/>
            <person name="Kauserud H."/>
        </authorList>
    </citation>
    <scope>NUCLEOTIDE SEQUENCE</scope>
    <source>
        <strain evidence="15">9284</strain>
    </source>
</reference>
<keyword evidence="6" id="KW-0812">Transmembrane</keyword>
<keyword evidence="11 14" id="KW-0503">Monooxygenase</keyword>
<dbReference type="PANTHER" id="PTHR24305">
    <property type="entry name" value="CYTOCHROME P450"/>
    <property type="match status" value="1"/>
</dbReference>
<dbReference type="InterPro" id="IPR036396">
    <property type="entry name" value="Cyt_P450_sf"/>
</dbReference>
<evidence type="ECO:0000256" key="12">
    <source>
        <dbReference type="ARBA" id="ARBA00023136"/>
    </source>
</evidence>
<evidence type="ECO:0000256" key="8">
    <source>
        <dbReference type="ARBA" id="ARBA00022989"/>
    </source>
</evidence>
<proteinExistence type="inferred from homology"/>
<evidence type="ECO:0000256" key="3">
    <source>
        <dbReference type="ARBA" id="ARBA00004721"/>
    </source>
</evidence>
<organism evidence="15 16">
    <name type="scientific">Roridomyces roridus</name>
    <dbReference type="NCBI Taxonomy" id="1738132"/>
    <lineage>
        <taxon>Eukaryota</taxon>
        <taxon>Fungi</taxon>
        <taxon>Dikarya</taxon>
        <taxon>Basidiomycota</taxon>
        <taxon>Agaricomycotina</taxon>
        <taxon>Agaricomycetes</taxon>
        <taxon>Agaricomycetidae</taxon>
        <taxon>Agaricales</taxon>
        <taxon>Marasmiineae</taxon>
        <taxon>Mycenaceae</taxon>
        <taxon>Roridomyces</taxon>
    </lineage>
</organism>